<dbReference type="PANTHER" id="PTHR34069:SF2">
    <property type="entry name" value="BETA-KETOACYL-[ACYL-CARRIER-PROTEIN] SYNTHASE III"/>
    <property type="match status" value="1"/>
</dbReference>
<evidence type="ECO:0000313" key="6">
    <source>
        <dbReference type="Proteomes" id="UP001611383"/>
    </source>
</evidence>
<dbReference type="SUPFAM" id="SSF53901">
    <property type="entry name" value="Thiolase-like"/>
    <property type="match status" value="1"/>
</dbReference>
<keyword evidence="6" id="KW-1185">Reference proteome</keyword>
<dbReference type="Pfam" id="PF08545">
    <property type="entry name" value="ACP_syn_III"/>
    <property type="match status" value="1"/>
</dbReference>
<dbReference type="InterPro" id="IPR013747">
    <property type="entry name" value="ACP_syn_III_C"/>
</dbReference>
<sequence>MKTPGVYISATGAYLPERVPVEWAVAQGHLGEAEANRYGITGVPIAGDLPAPEMALRASRQAMHRAGQDPAALSLLLYVSTWYQGPHGWCPQYYVQRHTGSGQATAAEIRQGCMGLFSACELAAAHLIAAPEHTAALITSADNYNSPLFDRWRSSPHSLCGDGACALLLSRKSGFARLESINSVTLPQYEDRHRGAAPLFPPEASLGTKVDLERAKAQWLSTTATDPRELATTMARTLLEVVDRTLREASLDMSEITRVAFVNWSEERVRERAAVPLGLPMSRLTWEYGRTIGHVGASDQVLSLDHLLVSGELNAGDNLLLLGTGPGANIACMAVRILHRPRWAEVEDVR</sequence>
<feature type="domain" description="Beta-ketoacyl-[acyl-carrier-protein] synthase III C-terminal" evidence="3">
    <location>
        <begin position="246"/>
        <end position="337"/>
    </location>
</feature>
<dbReference type="Gene3D" id="3.40.47.10">
    <property type="match status" value="2"/>
</dbReference>
<dbReference type="CDD" id="cd00827">
    <property type="entry name" value="init_cond_enzymes"/>
    <property type="match status" value="1"/>
</dbReference>
<dbReference type="RefSeq" id="WP_395821869.1">
    <property type="nucleotide sequence ID" value="NZ_CP043494.1"/>
</dbReference>
<proteinExistence type="predicted"/>
<organism evidence="5 6">
    <name type="scientific">Archangium minus</name>
    <dbReference type="NCBI Taxonomy" id="83450"/>
    <lineage>
        <taxon>Bacteria</taxon>
        <taxon>Pseudomonadati</taxon>
        <taxon>Myxococcota</taxon>
        <taxon>Myxococcia</taxon>
        <taxon>Myxococcales</taxon>
        <taxon>Cystobacterineae</taxon>
        <taxon>Archangiaceae</taxon>
        <taxon>Archangium</taxon>
    </lineage>
</organism>
<name>A0ABY9WQP6_9BACT</name>
<feature type="domain" description="Beta-ketoacyl-[acyl-carrier-protein] synthase III N-terminal" evidence="4">
    <location>
        <begin position="108"/>
        <end position="173"/>
    </location>
</feature>
<dbReference type="InterPro" id="IPR013751">
    <property type="entry name" value="ACP_syn_III_N"/>
</dbReference>
<gene>
    <name evidence="5" type="ORF">F0U60_18975</name>
</gene>
<accession>A0ABY9WQP6</accession>
<dbReference type="PANTHER" id="PTHR34069">
    <property type="entry name" value="3-OXOACYL-[ACYL-CARRIER-PROTEIN] SYNTHASE 3"/>
    <property type="match status" value="1"/>
</dbReference>
<dbReference type="Pfam" id="PF08541">
    <property type="entry name" value="ACP_syn_III_C"/>
    <property type="match status" value="1"/>
</dbReference>
<dbReference type="EMBL" id="CP043494">
    <property type="protein sequence ID" value="WNG45965.1"/>
    <property type="molecule type" value="Genomic_DNA"/>
</dbReference>
<evidence type="ECO:0000256" key="1">
    <source>
        <dbReference type="ARBA" id="ARBA00022679"/>
    </source>
</evidence>
<dbReference type="Proteomes" id="UP001611383">
    <property type="component" value="Chromosome"/>
</dbReference>
<reference evidence="5 6" key="1">
    <citation type="submission" date="2019-08" db="EMBL/GenBank/DDBJ databases">
        <title>Archangium and Cystobacter genomes.</title>
        <authorList>
            <person name="Chen I.-C.K."/>
            <person name="Wielgoss S."/>
        </authorList>
    </citation>
    <scope>NUCLEOTIDE SEQUENCE [LARGE SCALE GENOMIC DNA]</scope>
    <source>
        <strain evidence="5 6">Cbm 6</strain>
    </source>
</reference>
<evidence type="ECO:0000313" key="5">
    <source>
        <dbReference type="EMBL" id="WNG45965.1"/>
    </source>
</evidence>
<evidence type="ECO:0000259" key="3">
    <source>
        <dbReference type="Pfam" id="PF08541"/>
    </source>
</evidence>
<keyword evidence="2" id="KW-0012">Acyltransferase</keyword>
<evidence type="ECO:0000256" key="2">
    <source>
        <dbReference type="ARBA" id="ARBA00023315"/>
    </source>
</evidence>
<protein>
    <submittedName>
        <fullName evidence="5">Crotonobetainyl-CoA--carnitine CoA-transferase</fullName>
    </submittedName>
</protein>
<dbReference type="InterPro" id="IPR016039">
    <property type="entry name" value="Thiolase-like"/>
</dbReference>
<keyword evidence="1" id="KW-0808">Transferase</keyword>
<evidence type="ECO:0000259" key="4">
    <source>
        <dbReference type="Pfam" id="PF08545"/>
    </source>
</evidence>